<evidence type="ECO:0000313" key="1">
    <source>
        <dbReference type="Proteomes" id="UP000095287"/>
    </source>
</evidence>
<protein>
    <submittedName>
        <fullName evidence="2">Uncharacterized protein</fullName>
    </submittedName>
</protein>
<proteinExistence type="predicted"/>
<dbReference type="AlphaFoldDB" id="A0A1I7YBP2"/>
<dbReference type="WBParaSite" id="L893_g14660.t1">
    <property type="protein sequence ID" value="L893_g14660.t1"/>
    <property type="gene ID" value="L893_g14660"/>
</dbReference>
<evidence type="ECO:0000313" key="2">
    <source>
        <dbReference type="WBParaSite" id="L893_g14660.t1"/>
    </source>
</evidence>
<organism evidence="1 2">
    <name type="scientific">Steinernema glaseri</name>
    <dbReference type="NCBI Taxonomy" id="37863"/>
    <lineage>
        <taxon>Eukaryota</taxon>
        <taxon>Metazoa</taxon>
        <taxon>Ecdysozoa</taxon>
        <taxon>Nematoda</taxon>
        <taxon>Chromadorea</taxon>
        <taxon>Rhabditida</taxon>
        <taxon>Tylenchina</taxon>
        <taxon>Panagrolaimomorpha</taxon>
        <taxon>Strongyloidoidea</taxon>
        <taxon>Steinernematidae</taxon>
        <taxon>Steinernema</taxon>
    </lineage>
</organism>
<sequence>MQEYIRHIICKKQTSFLGGTGMASRLVVMLVFNEKRTIIPKILDVLAHKILDFAESPVAPIQRNVVLQRLLC</sequence>
<reference evidence="2" key="1">
    <citation type="submission" date="2016-11" db="UniProtKB">
        <authorList>
            <consortium name="WormBaseParasite"/>
        </authorList>
    </citation>
    <scope>IDENTIFICATION</scope>
</reference>
<keyword evidence="1" id="KW-1185">Reference proteome</keyword>
<accession>A0A1I7YBP2</accession>
<dbReference type="Proteomes" id="UP000095287">
    <property type="component" value="Unplaced"/>
</dbReference>
<name>A0A1I7YBP2_9BILA</name>